<dbReference type="NCBIfam" id="TIGR02854">
    <property type="entry name" value="spore_II_GA"/>
    <property type="match status" value="1"/>
</dbReference>
<dbReference type="Proteomes" id="UP000187439">
    <property type="component" value="Unassembled WGS sequence"/>
</dbReference>
<dbReference type="InterPro" id="IPR005081">
    <property type="entry name" value="SpoIIGA"/>
</dbReference>
<feature type="transmembrane region" description="Helical" evidence="2">
    <location>
        <begin position="93"/>
        <end position="112"/>
    </location>
</feature>
<evidence type="ECO:0000313" key="4">
    <source>
        <dbReference type="Proteomes" id="UP000187439"/>
    </source>
</evidence>
<name>A0A1R0Y8E5_9BACL</name>
<dbReference type="GO" id="GO:0030436">
    <property type="term" value="P:asexual sporulation"/>
    <property type="evidence" value="ECO:0007669"/>
    <property type="project" value="InterPro"/>
</dbReference>
<gene>
    <name evidence="3" type="ORF">BSK52_03925</name>
</gene>
<keyword evidence="2" id="KW-0812">Transmembrane</keyword>
<dbReference type="AlphaFoldDB" id="A0A1R0Y8E5"/>
<feature type="active site" evidence="1">
    <location>
        <position position="188"/>
    </location>
</feature>
<keyword evidence="2" id="KW-1133">Transmembrane helix</keyword>
<organism evidence="3 4">
    <name type="scientific">Paenibacillus odorifer</name>
    <dbReference type="NCBI Taxonomy" id="189426"/>
    <lineage>
        <taxon>Bacteria</taxon>
        <taxon>Bacillati</taxon>
        <taxon>Bacillota</taxon>
        <taxon>Bacilli</taxon>
        <taxon>Bacillales</taxon>
        <taxon>Paenibacillaceae</taxon>
        <taxon>Paenibacillus</taxon>
    </lineage>
</organism>
<evidence type="ECO:0000313" key="3">
    <source>
        <dbReference type="EMBL" id="OMD43556.1"/>
    </source>
</evidence>
<protein>
    <submittedName>
        <fullName evidence="3">Sigma-E processing peptidase SpoIIGA</fullName>
    </submittedName>
</protein>
<evidence type="ECO:0000256" key="1">
    <source>
        <dbReference type="PIRSR" id="PIRSR018571-1"/>
    </source>
</evidence>
<reference evidence="3 4" key="1">
    <citation type="submission" date="2016-10" db="EMBL/GenBank/DDBJ databases">
        <title>Paenibacillus species isolates.</title>
        <authorList>
            <person name="Beno S.M."/>
        </authorList>
    </citation>
    <scope>NUCLEOTIDE SEQUENCE [LARGE SCALE GENOMIC DNA]</scope>
    <source>
        <strain evidence="3 4">FSL H7-0710</strain>
    </source>
</reference>
<dbReference type="PIRSF" id="PIRSF018571">
    <property type="entry name" value="SpoIIGA"/>
    <property type="match status" value="1"/>
</dbReference>
<feature type="transmembrane region" description="Helical" evidence="2">
    <location>
        <begin position="37"/>
        <end position="55"/>
    </location>
</feature>
<dbReference type="EMBL" id="MPTC01000002">
    <property type="protein sequence ID" value="OMD43556.1"/>
    <property type="molecule type" value="Genomic_DNA"/>
</dbReference>
<dbReference type="GO" id="GO:0006508">
    <property type="term" value="P:proteolysis"/>
    <property type="evidence" value="ECO:0007669"/>
    <property type="project" value="InterPro"/>
</dbReference>
<feature type="transmembrane region" description="Helical" evidence="2">
    <location>
        <begin position="61"/>
        <end position="81"/>
    </location>
</feature>
<feature type="transmembrane region" description="Helical" evidence="2">
    <location>
        <begin position="132"/>
        <end position="152"/>
    </location>
</feature>
<keyword evidence="2" id="KW-0472">Membrane</keyword>
<dbReference type="GO" id="GO:0004190">
    <property type="term" value="F:aspartic-type endopeptidase activity"/>
    <property type="evidence" value="ECO:0007669"/>
    <property type="project" value="InterPro"/>
</dbReference>
<dbReference type="Pfam" id="PF03419">
    <property type="entry name" value="Peptidase_U4"/>
    <property type="match status" value="1"/>
</dbReference>
<feature type="transmembrane region" description="Helical" evidence="2">
    <location>
        <begin position="6"/>
        <end position="25"/>
    </location>
</feature>
<evidence type="ECO:0000256" key="2">
    <source>
        <dbReference type="SAM" id="Phobius"/>
    </source>
</evidence>
<sequence>MNALVVYIDLIFAANLVIDGILLWLTGWMVKLRISWWRLILSALVGALYVVMMFVPELSFMYTFLIKFGLSVVMLWIAFGFGSLQSYLRTMGAFYIINFAAAGGIVGIHYLLQSSSEIWNGIMFTASGGHAYGLKIGFWFVIAVFPLVLICFKAVQSSRIRREQLETYIGEVVVEIDGVSVSCPGLLDTGNRLCDPLTRIPVMVMESTLWEGHLPAAWKGRLTQDGADRLLLETDGQSFAWQDRMRLVPYRGINRGSSFMLALKPDLVTIKLGEDTFYSKRVLIGLDGGTLSGDGAYRAIIHPDLTQRESTTDAALPS</sequence>
<accession>A0A1R0Y8E5</accession>
<comment type="caution">
    <text evidence="3">The sequence shown here is derived from an EMBL/GenBank/DDBJ whole genome shotgun (WGS) entry which is preliminary data.</text>
</comment>
<proteinExistence type="predicted"/>